<dbReference type="PANTHER" id="PTHR42861">
    <property type="entry name" value="CALCIUM-TRANSPORTING ATPASE"/>
    <property type="match status" value="1"/>
</dbReference>
<dbReference type="GO" id="GO:0016887">
    <property type="term" value="F:ATP hydrolysis activity"/>
    <property type="evidence" value="ECO:0007669"/>
    <property type="project" value="InterPro"/>
</dbReference>
<dbReference type="Gene3D" id="3.40.1110.10">
    <property type="entry name" value="Calcium-transporting ATPase, cytoplasmic domain N"/>
    <property type="match status" value="1"/>
</dbReference>
<dbReference type="InterPro" id="IPR059000">
    <property type="entry name" value="ATPase_P-type_domA"/>
</dbReference>
<feature type="transmembrane region" description="Helical" evidence="12">
    <location>
        <begin position="699"/>
        <end position="720"/>
    </location>
</feature>
<evidence type="ECO:0000313" key="14">
    <source>
        <dbReference type="EMBL" id="ADY00694.1"/>
    </source>
</evidence>
<dbReference type="GO" id="GO:0120029">
    <property type="term" value="P:proton export across plasma membrane"/>
    <property type="evidence" value="ECO:0007669"/>
    <property type="project" value="InterPro"/>
</dbReference>
<dbReference type="InterPro" id="IPR023214">
    <property type="entry name" value="HAD_sf"/>
</dbReference>
<dbReference type="Pfam" id="PF00122">
    <property type="entry name" value="E1-E2_ATPase"/>
    <property type="match status" value="1"/>
</dbReference>
<dbReference type="SFLD" id="SFLDS00003">
    <property type="entry name" value="Haloacid_Dehalogenase"/>
    <property type="match status" value="1"/>
</dbReference>
<dbReference type="Gene3D" id="1.20.1110.10">
    <property type="entry name" value="Calcium-transporting ATPase, transmembrane domain"/>
    <property type="match status" value="1"/>
</dbReference>
<proteinExistence type="inferred from homology"/>
<dbReference type="InterPro" id="IPR023299">
    <property type="entry name" value="ATPase_P-typ_cyto_dom_N"/>
</dbReference>
<dbReference type="SFLD" id="SFLDG00002">
    <property type="entry name" value="C1.7:_P-type_atpase_like"/>
    <property type="match status" value="1"/>
</dbReference>
<dbReference type="Gene3D" id="2.70.150.10">
    <property type="entry name" value="Calcium-transporting ATPase, cytoplasmic transduction domain A"/>
    <property type="match status" value="1"/>
</dbReference>
<comment type="subcellular location">
    <subcellularLocation>
        <location evidence="1">Membrane</location>
        <topology evidence="1">Multi-pass membrane protein</topology>
    </subcellularLocation>
</comment>
<feature type="transmembrane region" description="Helical" evidence="12">
    <location>
        <begin position="732"/>
        <end position="751"/>
    </location>
</feature>
<organism evidence="14 15">
    <name type="scientific">Vulcanisaeta moutnovskia (strain 768-28)</name>
    <dbReference type="NCBI Taxonomy" id="985053"/>
    <lineage>
        <taxon>Archaea</taxon>
        <taxon>Thermoproteota</taxon>
        <taxon>Thermoprotei</taxon>
        <taxon>Thermoproteales</taxon>
        <taxon>Thermoproteaceae</taxon>
        <taxon>Vulcanisaeta</taxon>
    </lineage>
</organism>
<evidence type="ECO:0000256" key="9">
    <source>
        <dbReference type="ARBA" id="ARBA00022967"/>
    </source>
</evidence>
<dbReference type="NCBIfam" id="TIGR01494">
    <property type="entry name" value="ATPase_P-type"/>
    <property type="match status" value="2"/>
</dbReference>
<keyword evidence="9" id="KW-1278">Translocase</keyword>
<dbReference type="InterPro" id="IPR018303">
    <property type="entry name" value="ATPase_P-typ_P_site"/>
</dbReference>
<dbReference type="PRINTS" id="PR00119">
    <property type="entry name" value="CATATPASE"/>
</dbReference>
<dbReference type="NCBIfam" id="TIGR01647">
    <property type="entry name" value="ATPase-IIIA_H"/>
    <property type="match status" value="1"/>
</dbReference>
<accession>F0QUN3</accession>
<dbReference type="SUPFAM" id="SSF81653">
    <property type="entry name" value="Calcium ATPase, transduction domain A"/>
    <property type="match status" value="1"/>
</dbReference>
<dbReference type="InterPro" id="IPR006534">
    <property type="entry name" value="P-type_ATPase_IIIA"/>
</dbReference>
<evidence type="ECO:0000313" key="15">
    <source>
        <dbReference type="Proteomes" id="UP000007485"/>
    </source>
</evidence>
<dbReference type="GO" id="GO:0008553">
    <property type="term" value="F:P-type proton-exporting transporter activity"/>
    <property type="evidence" value="ECO:0007669"/>
    <property type="project" value="InterPro"/>
</dbReference>
<dbReference type="SUPFAM" id="SSF81665">
    <property type="entry name" value="Calcium ATPase, transmembrane domain M"/>
    <property type="match status" value="1"/>
</dbReference>
<sequence>MLEAAMIVCIILGLTIDPARLVDAYIIAALLVVNALIGFIHEEHAARAVELLKQRLQVMARVLRNGVWQALPARFLVPGDIIRIRAGDIVPADAKIITSEEVEVDQSALTGESMPVIKRKGDIMYSGSILRRGEATAVVVRTGLNTYFGKTVQLVQTARPKLHMEEIISKVVSALLIMVSILVIVMFPLTYFYLHSLMFLADYVLPLAIMLIVFAVPVALPAMFTVTMAVGAQEMARKGALITKLSAVEDSASMTVLCADKTGTLTYNRLTVTHVVPMKGYSENEVLLYGALASQEANQDPIDLAFIRAAKERKLLINDFEVKEFKPFDPSTRRTEALVVDRNNGGRIFRVTKGAVRTLAEDLCRIKLGEDVESIMNSFAASGYRTLGVAKSEDGDHWEMVGLVALYDIPREDTPKLIQELRNLGVRVKMLTGDAKPIAREIAKIIGLGENVMSGKELKELLEKEPQKAAKLAEEADVFAEIYPEDKYFIVKSLQASRQIVGMTGDGVNDSPALKQAEVGIAVSNATDVAKAAASVVLTVEGLSGVVELVRIGRSTFQRIITWILNKVVKTFEIAVFVTLAFIISALFWHNPIYAVSALDVTLFLFLIDFVTISLSTDNAKGSPTPEKWDVPKLVKLGVGLGIFTVAEMFGLLFLALDYFHIGNVHVLHTYYFTAIMYMGVLTPFIVRERGPFWVSRPGKWLIIASVIDMVVVAFIALTGLPGPWGHLLTPITWQEFAAVALYCLFVNFAINDRAKLMLGRLGISR</sequence>
<feature type="transmembrane region" description="Helical" evidence="12">
    <location>
        <begin position="206"/>
        <end position="230"/>
    </location>
</feature>
<dbReference type="GO" id="GO:0005524">
    <property type="term" value="F:ATP binding"/>
    <property type="evidence" value="ECO:0007669"/>
    <property type="project" value="UniProtKB-KW"/>
</dbReference>
<evidence type="ECO:0000256" key="3">
    <source>
        <dbReference type="ARBA" id="ARBA00022553"/>
    </source>
</evidence>
<keyword evidence="15" id="KW-1185">Reference proteome</keyword>
<evidence type="ECO:0000256" key="6">
    <source>
        <dbReference type="ARBA" id="ARBA00022741"/>
    </source>
</evidence>
<dbReference type="SUPFAM" id="SSF81660">
    <property type="entry name" value="Metal cation-transporting ATPase, ATP-binding domain N"/>
    <property type="match status" value="1"/>
</dbReference>
<keyword evidence="11 12" id="KW-0472">Membrane</keyword>
<evidence type="ECO:0000256" key="4">
    <source>
        <dbReference type="ARBA" id="ARBA00022692"/>
    </source>
</evidence>
<dbReference type="SFLD" id="SFLDF00027">
    <property type="entry name" value="p-type_atpase"/>
    <property type="match status" value="1"/>
</dbReference>
<dbReference type="HOGENOM" id="CLU_002360_6_4_2"/>
<dbReference type="Proteomes" id="UP000007485">
    <property type="component" value="Chromosome"/>
</dbReference>
<dbReference type="AlphaFoldDB" id="F0QUN3"/>
<dbReference type="FunFam" id="2.70.150.10:FF:000042">
    <property type="entry name" value="Plasma membrane ATPase"/>
    <property type="match status" value="1"/>
</dbReference>
<keyword evidence="8" id="KW-0460">Magnesium</keyword>
<keyword evidence="7" id="KW-0067">ATP-binding</keyword>
<dbReference type="FunFam" id="3.40.50.1000:FF:000211">
    <property type="entry name" value="Plasma membrane ATPase"/>
    <property type="match status" value="1"/>
</dbReference>
<keyword evidence="3" id="KW-0597">Phosphoprotein</keyword>
<evidence type="ECO:0000256" key="10">
    <source>
        <dbReference type="ARBA" id="ARBA00022989"/>
    </source>
</evidence>
<gene>
    <name evidence="14" type="ordered locus">VMUT_0483</name>
</gene>
<dbReference type="GO" id="GO:0016020">
    <property type="term" value="C:membrane"/>
    <property type="evidence" value="ECO:0007669"/>
    <property type="project" value="UniProtKB-SubCell"/>
</dbReference>
<feature type="domain" description="P-type ATPase A" evidence="13">
    <location>
        <begin position="57"/>
        <end position="156"/>
    </location>
</feature>
<dbReference type="SUPFAM" id="SSF56784">
    <property type="entry name" value="HAD-like"/>
    <property type="match status" value="1"/>
</dbReference>
<dbReference type="InterPro" id="IPR023298">
    <property type="entry name" value="ATPase_P-typ_TM_dom_sf"/>
</dbReference>
<evidence type="ECO:0000256" key="7">
    <source>
        <dbReference type="ARBA" id="ARBA00022840"/>
    </source>
</evidence>
<dbReference type="EMBL" id="CP002529">
    <property type="protein sequence ID" value="ADY00694.1"/>
    <property type="molecule type" value="Genomic_DNA"/>
</dbReference>
<dbReference type="InterPro" id="IPR044492">
    <property type="entry name" value="P_typ_ATPase_HD_dom"/>
</dbReference>
<evidence type="ECO:0000256" key="1">
    <source>
        <dbReference type="ARBA" id="ARBA00004141"/>
    </source>
</evidence>
<dbReference type="PRINTS" id="PR00120">
    <property type="entry name" value="HATPASE"/>
</dbReference>
<keyword evidence="4 12" id="KW-0812">Transmembrane</keyword>
<evidence type="ECO:0000256" key="8">
    <source>
        <dbReference type="ARBA" id="ARBA00022842"/>
    </source>
</evidence>
<feature type="transmembrane region" description="Helical" evidence="12">
    <location>
        <begin position="171"/>
        <end position="194"/>
    </location>
</feature>
<dbReference type="InterPro" id="IPR001757">
    <property type="entry name" value="P_typ_ATPase"/>
</dbReference>
<feature type="transmembrane region" description="Helical" evidence="12">
    <location>
        <begin position="594"/>
        <end position="613"/>
    </location>
</feature>
<dbReference type="Pfam" id="PF00702">
    <property type="entry name" value="Hydrolase"/>
    <property type="match status" value="1"/>
</dbReference>
<feature type="transmembrane region" description="Helical" evidence="12">
    <location>
        <begin position="634"/>
        <end position="657"/>
    </location>
</feature>
<feature type="transmembrane region" description="Helical" evidence="12">
    <location>
        <begin position="568"/>
        <end position="588"/>
    </location>
</feature>
<name>F0QUN3_VULM7</name>
<dbReference type="InterPro" id="IPR036412">
    <property type="entry name" value="HAD-like_sf"/>
</dbReference>
<evidence type="ECO:0000259" key="13">
    <source>
        <dbReference type="Pfam" id="PF00122"/>
    </source>
</evidence>
<dbReference type="KEGG" id="vmo:VMUT_0483"/>
<evidence type="ECO:0000256" key="5">
    <source>
        <dbReference type="ARBA" id="ARBA00022723"/>
    </source>
</evidence>
<keyword evidence="10 12" id="KW-1133">Transmembrane helix</keyword>
<dbReference type="STRING" id="985053.VMUT_0483"/>
<feature type="transmembrane region" description="Helical" evidence="12">
    <location>
        <begin position="669"/>
        <end position="687"/>
    </location>
</feature>
<keyword evidence="6" id="KW-0547">Nucleotide-binding</keyword>
<keyword evidence="5" id="KW-0479">Metal-binding</keyword>
<reference evidence="14 15" key="1">
    <citation type="journal article" date="2011" name="J. Bacteriol.">
        <title>Complete genome sequence of 'Vulcanisaeta moutnovskia' strain 768-28, a novel member of the hyperthermophilic crenarchaeal genus vulcanisaeta.</title>
        <authorList>
            <person name="Gumerov V.M."/>
            <person name="Mardanov A.V."/>
            <person name="Beletsky A.V."/>
            <person name="Prokofeva M.I."/>
            <person name="Bonch-Osmolovskaya E.A."/>
            <person name="Ravin N.V."/>
            <person name="Skryabin K.G."/>
        </authorList>
    </citation>
    <scope>NUCLEOTIDE SEQUENCE [LARGE SCALE GENOMIC DNA]</scope>
    <source>
        <strain evidence="14 15">768-28</strain>
    </source>
</reference>
<dbReference type="eggNOG" id="arCOG01578">
    <property type="taxonomic scope" value="Archaea"/>
</dbReference>
<dbReference type="Gene3D" id="3.40.50.1000">
    <property type="entry name" value="HAD superfamily/HAD-like"/>
    <property type="match status" value="1"/>
</dbReference>
<comment type="similarity">
    <text evidence="2">Belongs to the cation transport ATPase (P-type) (TC 3.A.3) family. Type IIIA subfamily.</text>
</comment>
<dbReference type="GO" id="GO:0046872">
    <property type="term" value="F:metal ion binding"/>
    <property type="evidence" value="ECO:0007669"/>
    <property type="project" value="UniProtKB-KW"/>
</dbReference>
<evidence type="ECO:0000256" key="2">
    <source>
        <dbReference type="ARBA" id="ARBA00008804"/>
    </source>
</evidence>
<dbReference type="InterPro" id="IPR008250">
    <property type="entry name" value="ATPase_P-typ_transduc_dom_A_sf"/>
</dbReference>
<evidence type="ECO:0000256" key="11">
    <source>
        <dbReference type="ARBA" id="ARBA00023136"/>
    </source>
</evidence>
<dbReference type="PROSITE" id="PS00154">
    <property type="entry name" value="ATPASE_E1_E2"/>
    <property type="match status" value="1"/>
</dbReference>
<evidence type="ECO:0000256" key="12">
    <source>
        <dbReference type="SAM" id="Phobius"/>
    </source>
</evidence>
<protein>
    <submittedName>
        <fullName evidence="14">Plasma-membrane proton-efflux P-type ATPase</fullName>
    </submittedName>
</protein>